<reference evidence="2 3" key="1">
    <citation type="submission" date="2023-03" db="EMBL/GenBank/DDBJ databases">
        <title>High recombination rates correlate with genetic variation in Cardiocondyla obscurior ants.</title>
        <authorList>
            <person name="Errbii M."/>
        </authorList>
    </citation>
    <scope>NUCLEOTIDE SEQUENCE [LARGE SCALE GENOMIC DNA]</scope>
    <source>
        <strain evidence="2">Alpha-2009</strain>
        <tissue evidence="2">Whole body</tissue>
    </source>
</reference>
<name>A0AAW2EPF1_9HYME</name>
<dbReference type="GO" id="GO:0003735">
    <property type="term" value="F:structural constituent of ribosome"/>
    <property type="evidence" value="ECO:0007669"/>
    <property type="project" value="InterPro"/>
</dbReference>
<proteinExistence type="predicted"/>
<dbReference type="InterPro" id="IPR039848">
    <property type="entry name" value="Ribosomal_mS35_mt"/>
</dbReference>
<dbReference type="Proteomes" id="UP001430953">
    <property type="component" value="Unassembled WGS sequence"/>
</dbReference>
<evidence type="ECO:0000259" key="1">
    <source>
        <dbReference type="Pfam" id="PF10213"/>
    </source>
</evidence>
<dbReference type="GO" id="GO:0005763">
    <property type="term" value="C:mitochondrial small ribosomal subunit"/>
    <property type="evidence" value="ECO:0007669"/>
    <property type="project" value="TreeGrafter"/>
</dbReference>
<dbReference type="AlphaFoldDB" id="A0AAW2EPF1"/>
<evidence type="ECO:0000313" key="3">
    <source>
        <dbReference type="Proteomes" id="UP001430953"/>
    </source>
</evidence>
<keyword evidence="3" id="KW-1185">Reference proteome</keyword>
<sequence>MLFLKRGFNASFAQGLPKASRPLAAYSSESQETTKFRVLELYSKYKKPMQEKRKMQKIKVPPARATQMPIDQDWPSAWPGARTFHPGSVPLPLRQGYVTKGVPPGKYANAELMKIPNFLHLTPPAIQRHCEALKQFCTEWPVGLETEEKCVKHFPIEIITSDYCYSSPSIRDPLSRIVSLRVKLSSLHLDTHAKDKLLRLLGDKYNPETDLITITADRCPTRKQNLEYVWYLLTAVYHESWRVEPWEAEKSIADMEYYDWDINQSRISLVTMYKWPESPTDYDYETIPNATEYKVAVSDLINNGEDQYAINKYKEAVKNLLNLKCNKS</sequence>
<dbReference type="PANTHER" id="PTHR13490:SF0">
    <property type="entry name" value="SMALL RIBOSOMAL SUBUNIT PROTEIN MS35"/>
    <property type="match status" value="1"/>
</dbReference>
<protein>
    <recommendedName>
        <fullName evidence="1">Small ribosomal subunit protein mS35 mitochondrial conserved domain-containing protein</fullName>
    </recommendedName>
</protein>
<comment type="caution">
    <text evidence="2">The sequence shown here is derived from an EMBL/GenBank/DDBJ whole genome shotgun (WGS) entry which is preliminary data.</text>
</comment>
<accession>A0AAW2EPF1</accession>
<feature type="domain" description="Small ribosomal subunit protein mS35 mitochondrial conserved" evidence="1">
    <location>
        <begin position="171"/>
        <end position="241"/>
    </location>
</feature>
<dbReference type="Pfam" id="PF10213">
    <property type="entry name" value="MRP-S28"/>
    <property type="match status" value="1"/>
</dbReference>
<dbReference type="PANTHER" id="PTHR13490">
    <property type="entry name" value="MITOCHONDRIAL 28S RIBOSOMAL PROTEIN S28"/>
    <property type="match status" value="1"/>
</dbReference>
<dbReference type="InterPro" id="IPR019349">
    <property type="entry name" value="Ribosomal_mS35_mit"/>
</dbReference>
<gene>
    <name evidence="2" type="ORF">PUN28_017668</name>
</gene>
<dbReference type="GO" id="GO:0032543">
    <property type="term" value="P:mitochondrial translation"/>
    <property type="evidence" value="ECO:0007669"/>
    <property type="project" value="InterPro"/>
</dbReference>
<evidence type="ECO:0000313" key="2">
    <source>
        <dbReference type="EMBL" id="KAL0103557.1"/>
    </source>
</evidence>
<organism evidence="2 3">
    <name type="scientific">Cardiocondyla obscurior</name>
    <dbReference type="NCBI Taxonomy" id="286306"/>
    <lineage>
        <taxon>Eukaryota</taxon>
        <taxon>Metazoa</taxon>
        <taxon>Ecdysozoa</taxon>
        <taxon>Arthropoda</taxon>
        <taxon>Hexapoda</taxon>
        <taxon>Insecta</taxon>
        <taxon>Pterygota</taxon>
        <taxon>Neoptera</taxon>
        <taxon>Endopterygota</taxon>
        <taxon>Hymenoptera</taxon>
        <taxon>Apocrita</taxon>
        <taxon>Aculeata</taxon>
        <taxon>Formicoidea</taxon>
        <taxon>Formicidae</taxon>
        <taxon>Myrmicinae</taxon>
        <taxon>Cardiocondyla</taxon>
    </lineage>
</organism>
<dbReference type="EMBL" id="JADYXP020000021">
    <property type="protein sequence ID" value="KAL0103557.1"/>
    <property type="molecule type" value="Genomic_DNA"/>
</dbReference>